<dbReference type="AlphaFoldDB" id="A0A9P5Z7V2"/>
<evidence type="ECO:0000313" key="1">
    <source>
        <dbReference type="EMBL" id="KAF9483222.1"/>
    </source>
</evidence>
<dbReference type="Proteomes" id="UP000807469">
    <property type="component" value="Unassembled WGS sequence"/>
</dbReference>
<reference evidence="1" key="1">
    <citation type="submission" date="2020-11" db="EMBL/GenBank/DDBJ databases">
        <authorList>
            <consortium name="DOE Joint Genome Institute"/>
            <person name="Ahrendt S."/>
            <person name="Riley R."/>
            <person name="Andreopoulos W."/>
            <person name="Labutti K."/>
            <person name="Pangilinan J."/>
            <person name="Ruiz-Duenas F.J."/>
            <person name="Barrasa J.M."/>
            <person name="Sanchez-Garcia M."/>
            <person name="Camarero S."/>
            <person name="Miyauchi S."/>
            <person name="Serrano A."/>
            <person name="Linde D."/>
            <person name="Babiker R."/>
            <person name="Drula E."/>
            <person name="Ayuso-Fernandez I."/>
            <person name="Pacheco R."/>
            <person name="Padilla G."/>
            <person name="Ferreira P."/>
            <person name="Barriuso J."/>
            <person name="Kellner H."/>
            <person name="Castanera R."/>
            <person name="Alfaro M."/>
            <person name="Ramirez L."/>
            <person name="Pisabarro A.G."/>
            <person name="Kuo A."/>
            <person name="Tritt A."/>
            <person name="Lipzen A."/>
            <person name="He G."/>
            <person name="Yan M."/>
            <person name="Ng V."/>
            <person name="Cullen D."/>
            <person name="Martin F."/>
            <person name="Rosso M.-N."/>
            <person name="Henrissat B."/>
            <person name="Hibbett D."/>
            <person name="Martinez A.T."/>
            <person name="Grigoriev I.V."/>
        </authorList>
    </citation>
    <scope>NUCLEOTIDE SEQUENCE</scope>
    <source>
        <strain evidence="1">CIRM-BRFM 674</strain>
    </source>
</reference>
<gene>
    <name evidence="1" type="ORF">BDN70DRAFT_342549</name>
</gene>
<dbReference type="EMBL" id="MU155156">
    <property type="protein sequence ID" value="KAF9483222.1"/>
    <property type="molecule type" value="Genomic_DNA"/>
</dbReference>
<sequence>MVGRPLINYLPNELLAKIFDMGARLPFPVDERYPHRPLFSKIPIGALYATAISQVCIRWREIIFQMPVVWSFIHLTRTLETHRRLKSDLGRSIDWLPVYLRRSRNFPLHITLDTTRVPADAALALINPYSTRWSTFTLLVSHVGSLPPVLPLLVRTRVPRLQYLSISSDIYREGIVCYDPLVPFFVTGTPELATISLSGVYVAWNALPLSNLRNLELHFTSRWPNFAHLQDMFDASPMLERLIIHDDIASILRHVQQPFSMPTVTLGRLKYLEIEAFRIRDEPADVAGLLGLFSMDILESLMIREITVDEWVSIIAVYDLPVFAFPGFGRATRTRGRLPNRRLTKSFPFLQNLVVTAASIMPRSPTSPIR</sequence>
<organism evidence="1 2">
    <name type="scientific">Pholiota conissans</name>
    <dbReference type="NCBI Taxonomy" id="109636"/>
    <lineage>
        <taxon>Eukaryota</taxon>
        <taxon>Fungi</taxon>
        <taxon>Dikarya</taxon>
        <taxon>Basidiomycota</taxon>
        <taxon>Agaricomycotina</taxon>
        <taxon>Agaricomycetes</taxon>
        <taxon>Agaricomycetidae</taxon>
        <taxon>Agaricales</taxon>
        <taxon>Agaricineae</taxon>
        <taxon>Strophariaceae</taxon>
        <taxon>Pholiota</taxon>
    </lineage>
</organism>
<name>A0A9P5Z7V2_9AGAR</name>
<evidence type="ECO:0008006" key="3">
    <source>
        <dbReference type="Google" id="ProtNLM"/>
    </source>
</evidence>
<evidence type="ECO:0000313" key="2">
    <source>
        <dbReference type="Proteomes" id="UP000807469"/>
    </source>
</evidence>
<keyword evidence="2" id="KW-1185">Reference proteome</keyword>
<comment type="caution">
    <text evidence="1">The sequence shown here is derived from an EMBL/GenBank/DDBJ whole genome shotgun (WGS) entry which is preliminary data.</text>
</comment>
<accession>A0A9P5Z7V2</accession>
<proteinExistence type="predicted"/>
<protein>
    <recommendedName>
        <fullName evidence="3">F-box domain-containing protein</fullName>
    </recommendedName>
</protein>
<dbReference type="OrthoDB" id="3155440at2759"/>